<keyword evidence="2" id="KW-0614">Plasmid</keyword>
<geneLocation type="plasmid" evidence="2 3">
    <name>pBVIE03</name>
</geneLocation>
<dbReference type="EMBL" id="CP000619">
    <property type="protein sequence ID" value="ABO60395.1"/>
    <property type="molecule type" value="Genomic_DNA"/>
</dbReference>
<keyword evidence="1" id="KW-0472">Membrane</keyword>
<protein>
    <recommendedName>
        <fullName evidence="4">YkgJ family cysteine cluster protein</fullName>
    </recommendedName>
</protein>
<organism evidence="2 3">
    <name type="scientific">Burkholderia vietnamiensis (strain G4 / LMG 22486)</name>
    <name type="common">Burkholderia cepacia (strain R1808)</name>
    <dbReference type="NCBI Taxonomy" id="269482"/>
    <lineage>
        <taxon>Bacteria</taxon>
        <taxon>Pseudomonadati</taxon>
        <taxon>Pseudomonadota</taxon>
        <taxon>Betaproteobacteria</taxon>
        <taxon>Burkholderiales</taxon>
        <taxon>Burkholderiaceae</taxon>
        <taxon>Burkholderia</taxon>
        <taxon>Burkholderia cepacia complex</taxon>
    </lineage>
</organism>
<reference evidence="2 3" key="1">
    <citation type="submission" date="2007-03" db="EMBL/GenBank/DDBJ databases">
        <title>Complete sequence of plasmid pBVIE03 of Burkholderia vietnamiensis G4.</title>
        <authorList>
            <consortium name="US DOE Joint Genome Institute"/>
            <person name="Copeland A."/>
            <person name="Lucas S."/>
            <person name="Lapidus A."/>
            <person name="Barry K."/>
            <person name="Detter J.C."/>
            <person name="Glavina del Rio T."/>
            <person name="Hammon N."/>
            <person name="Israni S."/>
            <person name="Dalin E."/>
            <person name="Tice H."/>
            <person name="Pitluck S."/>
            <person name="Chain P."/>
            <person name="Malfatti S."/>
            <person name="Shin M."/>
            <person name="Vergez L."/>
            <person name="Schmutz J."/>
            <person name="Larimer F."/>
            <person name="Land M."/>
            <person name="Hauser L."/>
            <person name="Kyrpides N."/>
            <person name="Tiedje J."/>
            <person name="Richardson P."/>
        </authorList>
    </citation>
    <scope>NUCLEOTIDE SEQUENCE [LARGE SCALE GENOMIC DNA]</scope>
    <source>
        <strain evidence="3">G4 / LMG 22486</strain>
        <plasmid evidence="2 3">pBVIE03</plasmid>
    </source>
</reference>
<dbReference type="Pfam" id="PF03692">
    <property type="entry name" value="CxxCxxCC"/>
    <property type="match status" value="1"/>
</dbReference>
<name>A4JVU2_BURVG</name>
<evidence type="ECO:0008006" key="4">
    <source>
        <dbReference type="Google" id="ProtNLM"/>
    </source>
</evidence>
<proteinExistence type="predicted"/>
<feature type="transmembrane region" description="Helical" evidence="1">
    <location>
        <begin position="152"/>
        <end position="172"/>
    </location>
</feature>
<dbReference type="KEGG" id="bvi:Bcep1808_7520"/>
<sequence>MKVSPIKLHKQAGKTPLPPIPKKLIDDWQNVVDTQLNVPGGTMLTRLEAVYGYLDRYAEFVSTFSVCSKGCSHCCSIDVSVSRLEAEYIMRKGGPALDQQGKGQTTGHKDACTFLAADGSCSIYETRPFNCRTFFTLDDPKYCATPEVDHQVYGAASIGYGVSVYAVIAMWIGDWQKQHNMPYRDIRDWFPRPSPEAIATVPKRSLIDRLFGRRRSEG</sequence>
<keyword evidence="1" id="KW-0812">Transmembrane</keyword>
<keyword evidence="1" id="KW-1133">Transmembrane helix</keyword>
<accession>A4JVU2</accession>
<dbReference type="Proteomes" id="UP000002287">
    <property type="component" value="Plasmid pBVIE03"/>
</dbReference>
<evidence type="ECO:0000313" key="2">
    <source>
        <dbReference type="EMBL" id="ABO60395.1"/>
    </source>
</evidence>
<evidence type="ECO:0000313" key="3">
    <source>
        <dbReference type="Proteomes" id="UP000002287"/>
    </source>
</evidence>
<evidence type="ECO:0000256" key="1">
    <source>
        <dbReference type="SAM" id="Phobius"/>
    </source>
</evidence>
<gene>
    <name evidence="2" type="ordered locus">Bcep1808_7520</name>
</gene>
<dbReference type="HOGENOM" id="CLU_110152_0_0_4"/>
<dbReference type="InterPro" id="IPR005358">
    <property type="entry name" value="Puta_zinc/iron-chelating_dom"/>
</dbReference>
<dbReference type="AlphaFoldDB" id="A4JVU2"/>